<feature type="transmembrane region" description="Helical" evidence="2">
    <location>
        <begin position="207"/>
        <end position="225"/>
    </location>
</feature>
<keyword evidence="2" id="KW-1133">Transmembrane helix</keyword>
<feature type="transmembrane region" description="Helical" evidence="2">
    <location>
        <begin position="231"/>
        <end position="250"/>
    </location>
</feature>
<evidence type="ECO:0000256" key="2">
    <source>
        <dbReference type="SAM" id="Phobius"/>
    </source>
</evidence>
<feature type="transmembrane region" description="Helical" evidence="2">
    <location>
        <begin position="118"/>
        <end position="135"/>
    </location>
</feature>
<keyword evidence="2" id="KW-0472">Membrane</keyword>
<feature type="compositionally biased region" description="Polar residues" evidence="1">
    <location>
        <begin position="426"/>
        <end position="445"/>
    </location>
</feature>
<sequence length="542" mass="58347">MNAYADVSSELIAHGSANYHPAGRHVPHVGHGAFSTHSLPEPATMPIPLLAEAPITEPPPRLVVQPSVTPASLFQQLTQKRSIPSWVLVVLVAVTCALSAAPMLASTAFVIAEGAPTAYLSLMPIWTLMIALTTDRSHRRHDVSDSDVDRILATLIAAVAITSCQLIVGRIGAVGEFWHAHLVSVIAWVVALSILKFGSRSAARIRVAWGFLALCFPPFFLLAGQALGGSLMAYGVMTALYGAIAMFLTLRETPVKWLVTPAFFALASTGTYLLHDAPVPVAYLAPSAALTGLTVALFVRAPRHHGGAVVPKHSLLTVAIVVALAAIVGALPQHRVNYTPRADLISVRANWIKQLDEARLSVGLPQVFAWGPRVMGEQGSVVRYRLVSGKNVVFLDIFSTHDYGRLTEYCCGLWYATAPPPDIQRPFTSTGSSITQTAQMGNQYSPPEKPGDPSWMAHQWLWRYQSASGPVYQAVYLIASRDEKAPENVATPSPPNIRSGILAPLAALLQDHAALHHPTQYDSKTLDAVSRQIIKTAQVRPA</sequence>
<feature type="transmembrane region" description="Helical" evidence="2">
    <location>
        <begin position="177"/>
        <end position="195"/>
    </location>
</feature>
<reference evidence="3 4" key="1">
    <citation type="submission" date="2022-11" db="EMBL/GenBank/DDBJ databases">
        <title>Mycobacterium sp. nov.</title>
        <authorList>
            <person name="Papic B."/>
            <person name="Spicic S."/>
            <person name="Duvnjak S."/>
        </authorList>
    </citation>
    <scope>NUCLEOTIDE SEQUENCE [LARGE SCALE GENOMIC DNA]</scope>
    <source>
        <strain evidence="3 4">CVI_P4</strain>
    </source>
</reference>
<proteinExistence type="predicted"/>
<evidence type="ECO:0008006" key="5">
    <source>
        <dbReference type="Google" id="ProtNLM"/>
    </source>
</evidence>
<gene>
    <name evidence="3" type="ORF">ORI27_21235</name>
</gene>
<evidence type="ECO:0000313" key="4">
    <source>
        <dbReference type="Proteomes" id="UP001300745"/>
    </source>
</evidence>
<keyword evidence="2" id="KW-0812">Transmembrane</keyword>
<organism evidence="3 4">
    <name type="scientific">Mycobacterium pinniadriaticum</name>
    <dbReference type="NCBI Taxonomy" id="2994102"/>
    <lineage>
        <taxon>Bacteria</taxon>
        <taxon>Bacillati</taxon>
        <taxon>Actinomycetota</taxon>
        <taxon>Actinomycetes</taxon>
        <taxon>Mycobacteriales</taxon>
        <taxon>Mycobacteriaceae</taxon>
        <taxon>Mycobacterium</taxon>
    </lineage>
</organism>
<dbReference type="RefSeq" id="WP_265998921.1">
    <property type="nucleotide sequence ID" value="NZ_JAPJDN010000021.1"/>
</dbReference>
<accession>A0ABT3SI56</accession>
<name>A0ABT3SI56_9MYCO</name>
<comment type="caution">
    <text evidence="3">The sequence shown here is derived from an EMBL/GenBank/DDBJ whole genome shotgun (WGS) entry which is preliminary data.</text>
</comment>
<feature type="transmembrane region" description="Helical" evidence="2">
    <location>
        <begin position="257"/>
        <end position="275"/>
    </location>
</feature>
<feature type="transmembrane region" description="Helical" evidence="2">
    <location>
        <begin position="281"/>
        <end position="301"/>
    </location>
</feature>
<keyword evidence="4" id="KW-1185">Reference proteome</keyword>
<feature type="transmembrane region" description="Helical" evidence="2">
    <location>
        <begin position="86"/>
        <end position="112"/>
    </location>
</feature>
<evidence type="ECO:0000313" key="3">
    <source>
        <dbReference type="EMBL" id="MCX2939225.1"/>
    </source>
</evidence>
<feature type="transmembrane region" description="Helical" evidence="2">
    <location>
        <begin position="151"/>
        <end position="171"/>
    </location>
</feature>
<evidence type="ECO:0000256" key="1">
    <source>
        <dbReference type="SAM" id="MobiDB-lite"/>
    </source>
</evidence>
<feature type="transmembrane region" description="Helical" evidence="2">
    <location>
        <begin position="313"/>
        <end position="331"/>
    </location>
</feature>
<feature type="region of interest" description="Disordered" evidence="1">
    <location>
        <begin position="426"/>
        <end position="451"/>
    </location>
</feature>
<dbReference type="EMBL" id="JAPJDO010000021">
    <property type="protein sequence ID" value="MCX2939225.1"/>
    <property type="molecule type" value="Genomic_DNA"/>
</dbReference>
<protein>
    <recommendedName>
        <fullName evidence="5">Transmembrane protein</fullName>
    </recommendedName>
</protein>
<dbReference type="Proteomes" id="UP001300745">
    <property type="component" value="Unassembled WGS sequence"/>
</dbReference>